<dbReference type="Pfam" id="PF10502">
    <property type="entry name" value="Peptidase_S26"/>
    <property type="match status" value="1"/>
</dbReference>
<reference evidence="12 13" key="1">
    <citation type="journal article" date="2011" name="Proc. Natl. Acad. Sci. U.S.A.">
        <title>Comparative genomics of xylose-fermenting fungi for enhanced biofuel production.</title>
        <authorList>
            <person name="Wohlbach D.J."/>
            <person name="Kuo A."/>
            <person name="Sato T.K."/>
            <person name="Potts K.M."/>
            <person name="Salamov A.A."/>
            <person name="LaButti K.M."/>
            <person name="Sun H."/>
            <person name="Clum A."/>
            <person name="Pangilinan J.L."/>
            <person name="Lindquist E.A."/>
            <person name="Lucas S."/>
            <person name="Lapidus A."/>
            <person name="Jin M."/>
            <person name="Gunawan C."/>
            <person name="Balan V."/>
            <person name="Dale B.E."/>
            <person name="Jeffries T.W."/>
            <person name="Zinkel R."/>
            <person name="Barry K.W."/>
            <person name="Grigoriev I.V."/>
            <person name="Gasch A.P."/>
        </authorList>
    </citation>
    <scope>NUCLEOTIDE SEQUENCE [LARGE SCALE GENOMIC DNA]</scope>
    <source>
        <strain evidence="13">NRRL Y-27907 / 11-Y1</strain>
    </source>
</reference>
<dbReference type="Gene3D" id="2.10.109.10">
    <property type="entry name" value="Umud Fragment, subunit A"/>
    <property type="match status" value="1"/>
</dbReference>
<dbReference type="GO" id="GO:0006627">
    <property type="term" value="P:protein processing involved in protein targeting to mitochondrion"/>
    <property type="evidence" value="ECO:0007669"/>
    <property type="project" value="EnsemblFungi"/>
</dbReference>
<proteinExistence type="inferred from homology"/>
<evidence type="ECO:0000256" key="5">
    <source>
        <dbReference type="ARBA" id="ARBA00023128"/>
    </source>
</evidence>
<evidence type="ECO:0000259" key="11">
    <source>
        <dbReference type="Pfam" id="PF10502"/>
    </source>
</evidence>
<feature type="signal peptide" evidence="10">
    <location>
        <begin position="1"/>
        <end position="23"/>
    </location>
</feature>
<dbReference type="HOGENOM" id="CLU_028723_4_3_1"/>
<evidence type="ECO:0000256" key="4">
    <source>
        <dbReference type="ARBA" id="ARBA00022801"/>
    </source>
</evidence>
<evidence type="ECO:0000256" key="6">
    <source>
        <dbReference type="ARBA" id="ARBA00023136"/>
    </source>
</evidence>
<dbReference type="eggNOG" id="KOG0171">
    <property type="taxonomic scope" value="Eukaryota"/>
</dbReference>
<dbReference type="KEGG" id="spaa:SPAPADRAFT_131103"/>
<dbReference type="RefSeq" id="XP_007372331.1">
    <property type="nucleotide sequence ID" value="XM_007372269.1"/>
</dbReference>
<dbReference type="InterPro" id="IPR052064">
    <property type="entry name" value="Mito_IMP1_subunit"/>
</dbReference>
<dbReference type="SUPFAM" id="SSF51306">
    <property type="entry name" value="LexA/Signal peptidase"/>
    <property type="match status" value="1"/>
</dbReference>
<dbReference type="GO" id="GO:0004252">
    <property type="term" value="F:serine-type endopeptidase activity"/>
    <property type="evidence" value="ECO:0007669"/>
    <property type="project" value="InterPro"/>
</dbReference>
<dbReference type="OMA" id="LCKGPSM"/>
<evidence type="ECO:0000256" key="3">
    <source>
        <dbReference type="ARBA" id="ARBA00022792"/>
    </source>
</evidence>
<organism evidence="13">
    <name type="scientific">Spathaspora passalidarum (strain NRRL Y-27907 / 11-Y1)</name>
    <dbReference type="NCBI Taxonomy" id="619300"/>
    <lineage>
        <taxon>Eukaryota</taxon>
        <taxon>Fungi</taxon>
        <taxon>Dikarya</taxon>
        <taxon>Ascomycota</taxon>
        <taxon>Saccharomycotina</taxon>
        <taxon>Pichiomycetes</taxon>
        <taxon>Debaryomycetaceae</taxon>
        <taxon>Spathaspora</taxon>
    </lineage>
</organism>
<dbReference type="PANTHER" id="PTHR12383">
    <property type="entry name" value="PROTEASE FAMILY S26 MITOCHONDRIAL INNER MEMBRANE PROTEASE-RELATED"/>
    <property type="match status" value="1"/>
</dbReference>
<dbReference type="NCBIfam" id="TIGR02227">
    <property type="entry name" value="sigpep_I_bact"/>
    <property type="match status" value="1"/>
</dbReference>
<evidence type="ECO:0000313" key="13">
    <source>
        <dbReference type="Proteomes" id="UP000000709"/>
    </source>
</evidence>
<name>G3AFD0_SPAPN</name>
<dbReference type="PANTHER" id="PTHR12383:SF16">
    <property type="entry name" value="MITOCHONDRIAL INNER MEMBRANE PROTEASE SUBUNIT 1"/>
    <property type="match status" value="1"/>
</dbReference>
<dbReference type="InterPro" id="IPR000223">
    <property type="entry name" value="Pept_S26A_signal_pept_1"/>
</dbReference>
<dbReference type="OrthoDB" id="308440at2759"/>
<feature type="chain" id="PRO_5003442342" description="Mitochondrial inner membrane protease subunit" evidence="10">
    <location>
        <begin position="24"/>
        <end position="184"/>
    </location>
</feature>
<dbReference type="GO" id="GO:0006465">
    <property type="term" value="P:signal peptide processing"/>
    <property type="evidence" value="ECO:0007669"/>
    <property type="project" value="InterPro"/>
</dbReference>
<dbReference type="GeneID" id="18869552"/>
<evidence type="ECO:0000256" key="9">
    <source>
        <dbReference type="RuleBase" id="RU362041"/>
    </source>
</evidence>
<keyword evidence="6" id="KW-0472">Membrane</keyword>
<gene>
    <name evidence="12" type="ORF">SPAPADRAFT_131103</name>
</gene>
<accession>G3AFD0</accession>
<feature type="active site" evidence="8">
    <location>
        <position position="41"/>
    </location>
</feature>
<dbReference type="Proteomes" id="UP000000709">
    <property type="component" value="Unassembled WGS sequence"/>
</dbReference>
<evidence type="ECO:0000256" key="10">
    <source>
        <dbReference type="SAM" id="SignalP"/>
    </source>
</evidence>
<evidence type="ECO:0000256" key="1">
    <source>
        <dbReference type="ARBA" id="ARBA00004273"/>
    </source>
</evidence>
<dbReference type="InParanoid" id="G3AFD0"/>
<feature type="domain" description="Peptidase S26" evidence="11">
    <location>
        <begin position="22"/>
        <end position="157"/>
    </location>
</feature>
<dbReference type="EC" id="3.4.21.-" evidence="9"/>
<dbReference type="InterPro" id="IPR019756">
    <property type="entry name" value="Pept_S26A_signal_pept_1_Ser-AS"/>
</dbReference>
<keyword evidence="5 9" id="KW-0496">Mitochondrion</keyword>
<dbReference type="STRING" id="619300.G3AFD0"/>
<dbReference type="AlphaFoldDB" id="G3AFD0"/>
<dbReference type="InterPro" id="IPR036286">
    <property type="entry name" value="LexA/Signal_pep-like_sf"/>
</dbReference>
<dbReference type="GO" id="GO:0042720">
    <property type="term" value="C:mitochondrial inner membrane peptidase complex"/>
    <property type="evidence" value="ECO:0007669"/>
    <property type="project" value="EnsemblFungi"/>
</dbReference>
<keyword evidence="4 9" id="KW-0378">Hydrolase</keyword>
<evidence type="ECO:0000313" key="12">
    <source>
        <dbReference type="EMBL" id="EGW34919.1"/>
    </source>
</evidence>
<feature type="active site" evidence="8">
    <location>
        <position position="85"/>
    </location>
</feature>
<evidence type="ECO:0000256" key="7">
    <source>
        <dbReference type="ARBA" id="ARBA00038445"/>
    </source>
</evidence>
<keyword evidence="3 9" id="KW-0999">Mitochondrion inner membrane</keyword>
<protein>
    <recommendedName>
        <fullName evidence="9">Mitochondrial inner membrane protease subunit</fullName>
        <ecNumber evidence="9">3.4.21.-</ecNumber>
    </recommendedName>
</protein>
<comment type="similarity">
    <text evidence="7">Belongs to the peptidase S26 family. IMP1 subfamily.</text>
</comment>
<dbReference type="EMBL" id="GL996499">
    <property type="protein sequence ID" value="EGW34919.1"/>
    <property type="molecule type" value="Genomic_DNA"/>
</dbReference>
<keyword evidence="10" id="KW-0732">Signal</keyword>
<dbReference type="FunCoup" id="G3AFD0">
    <property type="interactions" value="391"/>
</dbReference>
<dbReference type="PRINTS" id="PR00727">
    <property type="entry name" value="LEADERPTASE"/>
</dbReference>
<keyword evidence="2 9" id="KW-0645">Protease</keyword>
<evidence type="ECO:0000256" key="2">
    <source>
        <dbReference type="ARBA" id="ARBA00022670"/>
    </source>
</evidence>
<keyword evidence="13" id="KW-1185">Reference proteome</keyword>
<dbReference type="PROSITE" id="PS00501">
    <property type="entry name" value="SPASE_I_1"/>
    <property type="match status" value="1"/>
</dbReference>
<comment type="subcellular location">
    <subcellularLocation>
        <location evidence="1 9">Mitochondrion inner membrane</location>
    </subcellularLocation>
</comment>
<dbReference type="FunFam" id="2.10.109.10:FF:000018">
    <property type="entry name" value="Mitochondrial inner membrane protease subunit"/>
    <property type="match status" value="1"/>
</dbReference>
<dbReference type="InterPro" id="IPR019757">
    <property type="entry name" value="Pept_S26A_signal_pept_1_Lys-AS"/>
</dbReference>
<dbReference type="InterPro" id="IPR019533">
    <property type="entry name" value="Peptidase_S26"/>
</dbReference>
<dbReference type="PROSITE" id="PS00760">
    <property type="entry name" value="SPASE_I_2"/>
    <property type="match status" value="1"/>
</dbReference>
<evidence type="ECO:0000256" key="8">
    <source>
        <dbReference type="PIRSR" id="PIRSR600223-1"/>
    </source>
</evidence>
<sequence length="184" mass="20887">MTIREKLRFGWLTLTWSLRVGCAVHLVHDYTYEFTETRGESMLPTLQNYFDYAHALKKYKLGRGIEMGDCIVAMKPTDPDHRVCKRVTGMPGDLILIDPSSSSPLTNTPAEIVQHDGFNKYIRIPEGHVWCTGDNLSHSLDSRSYSALPMGLIIGKIVGANHLDKGIRGYLDFRRIKNTFIDEE</sequence>
<dbReference type="CDD" id="cd06530">
    <property type="entry name" value="S26_SPase_I"/>
    <property type="match status" value="1"/>
</dbReference>